<evidence type="ECO:0000313" key="2">
    <source>
        <dbReference type="EMBL" id="GJT28005.1"/>
    </source>
</evidence>
<reference evidence="2" key="2">
    <citation type="submission" date="2022-01" db="EMBL/GenBank/DDBJ databases">
        <authorList>
            <person name="Yamashiro T."/>
            <person name="Shiraishi A."/>
            <person name="Satake H."/>
            <person name="Nakayama K."/>
        </authorList>
    </citation>
    <scope>NUCLEOTIDE SEQUENCE</scope>
</reference>
<dbReference type="InterPro" id="IPR039537">
    <property type="entry name" value="Retrotran_Ty1/copia-like"/>
</dbReference>
<name>A0ABQ5CLP1_9ASTR</name>
<keyword evidence="3" id="KW-1185">Reference proteome</keyword>
<dbReference type="Proteomes" id="UP001151760">
    <property type="component" value="Unassembled WGS sequence"/>
</dbReference>
<dbReference type="InterPro" id="IPR025724">
    <property type="entry name" value="GAG-pre-integrase_dom"/>
</dbReference>
<dbReference type="EMBL" id="BQNB010014425">
    <property type="protein sequence ID" value="GJT28005.1"/>
    <property type="molecule type" value="Genomic_DNA"/>
</dbReference>
<dbReference type="Pfam" id="PF13976">
    <property type="entry name" value="gag_pre-integrs"/>
    <property type="match status" value="1"/>
</dbReference>
<dbReference type="PANTHER" id="PTHR42648">
    <property type="entry name" value="TRANSPOSASE, PUTATIVE-RELATED"/>
    <property type="match status" value="1"/>
</dbReference>
<evidence type="ECO:0000259" key="1">
    <source>
        <dbReference type="Pfam" id="PF13976"/>
    </source>
</evidence>
<protein>
    <submittedName>
        <fullName evidence="2">Retrovirus-related pol polyprotein from transposon TNT 1-94</fullName>
    </submittedName>
</protein>
<dbReference type="PANTHER" id="PTHR42648:SF21">
    <property type="entry name" value="CYSTEINE-RICH RLK (RECEPTOR-LIKE PROTEIN KINASE) 8"/>
    <property type="match status" value="1"/>
</dbReference>
<comment type="caution">
    <text evidence="2">The sequence shown here is derived from an EMBL/GenBank/DDBJ whole genome shotgun (WGS) entry which is preliminary data.</text>
</comment>
<accession>A0ABQ5CLP1</accession>
<reference evidence="2" key="1">
    <citation type="journal article" date="2022" name="Int. J. Mol. Sci.">
        <title>Draft Genome of Tanacetum Coccineum: Genomic Comparison of Closely Related Tanacetum-Family Plants.</title>
        <authorList>
            <person name="Yamashiro T."/>
            <person name="Shiraishi A."/>
            <person name="Nakayama K."/>
            <person name="Satake H."/>
        </authorList>
    </citation>
    <scope>NUCLEOTIDE SEQUENCE</scope>
</reference>
<dbReference type="SUPFAM" id="SSF53098">
    <property type="entry name" value="Ribonuclease H-like"/>
    <property type="match status" value="1"/>
</dbReference>
<organism evidence="2 3">
    <name type="scientific">Tanacetum coccineum</name>
    <dbReference type="NCBI Taxonomy" id="301880"/>
    <lineage>
        <taxon>Eukaryota</taxon>
        <taxon>Viridiplantae</taxon>
        <taxon>Streptophyta</taxon>
        <taxon>Embryophyta</taxon>
        <taxon>Tracheophyta</taxon>
        <taxon>Spermatophyta</taxon>
        <taxon>Magnoliopsida</taxon>
        <taxon>eudicotyledons</taxon>
        <taxon>Gunneridae</taxon>
        <taxon>Pentapetalae</taxon>
        <taxon>asterids</taxon>
        <taxon>campanulids</taxon>
        <taxon>Asterales</taxon>
        <taxon>Asteraceae</taxon>
        <taxon>Asteroideae</taxon>
        <taxon>Anthemideae</taxon>
        <taxon>Anthemidinae</taxon>
        <taxon>Tanacetum</taxon>
    </lineage>
</organism>
<feature type="domain" description="GAG-pre-integrase" evidence="1">
    <location>
        <begin position="294"/>
        <end position="340"/>
    </location>
</feature>
<dbReference type="InterPro" id="IPR012337">
    <property type="entry name" value="RNaseH-like_sf"/>
</dbReference>
<sequence>MDSNIYLEGQSMQRPPLFKSDSFIYWKNRFETYTKSKDLDLWHVITNGDFQPIQNNPETKLDEVVPFEKQNDDLKKRLAKNKEAKMVIYNALPRKEYERIFIAFARFNTIITSLKALDEGYSSENYVRKFLRALHLKWRAKVTIEESKDLTSLSLDELIGNLKVHEMIIKKDSKIVKARGERRSLALKPIKESSDEESLASKSEDEEYAMAVRDFNKFFKRRGSNSGEEDDEKAKDKTCLMAHASSEAYNRGNVIFGSNLRGNIIGKGRICDNKFKVIFYEHDSEITKDGKFIENSTLWHRRLGHANMRLIQSLASKELVRNLPKLKFDQHFCNACKIGEQAHASHKAKNIVSRTRCLELLHMDLFGPSAVRSYGGNLYTLVILDDYSWYTWTRFLKKNRGF</sequence>
<gene>
    <name evidence="2" type="ORF">Tco_0908280</name>
</gene>
<proteinExistence type="predicted"/>
<evidence type="ECO:0000313" key="3">
    <source>
        <dbReference type="Proteomes" id="UP001151760"/>
    </source>
</evidence>